<dbReference type="GO" id="GO:0016491">
    <property type="term" value="F:oxidoreductase activity"/>
    <property type="evidence" value="ECO:0007669"/>
    <property type="project" value="UniProtKB-UniRule"/>
</dbReference>
<reference evidence="10 11" key="1">
    <citation type="submission" date="2019-03" db="EMBL/GenBank/DDBJ databases">
        <title>Genomic Encyclopedia of Type Strains, Phase IV (KMG-IV): sequencing the most valuable type-strain genomes for metagenomic binning, comparative biology and taxonomic classification.</title>
        <authorList>
            <person name="Goeker M."/>
        </authorList>
    </citation>
    <scope>NUCLEOTIDE SEQUENCE [LARGE SCALE GENOMIC DNA]</scope>
    <source>
        <strain evidence="10 11">DSM 13587</strain>
    </source>
</reference>
<dbReference type="SUPFAM" id="SSF55469">
    <property type="entry name" value="FMN-dependent nitroreductase-like"/>
    <property type="match status" value="1"/>
</dbReference>
<accession>A0A4V2V298</accession>
<dbReference type="InterPro" id="IPR000415">
    <property type="entry name" value="Nitroreductase-like"/>
</dbReference>
<evidence type="ECO:0000256" key="2">
    <source>
        <dbReference type="ARBA" id="ARBA00022630"/>
    </source>
</evidence>
<evidence type="ECO:0000256" key="4">
    <source>
        <dbReference type="ARBA" id="ARBA00022857"/>
    </source>
</evidence>
<evidence type="ECO:0000313" key="11">
    <source>
        <dbReference type="Proteomes" id="UP000295717"/>
    </source>
</evidence>
<evidence type="ECO:0000256" key="5">
    <source>
        <dbReference type="ARBA" id="ARBA00023002"/>
    </source>
</evidence>
<evidence type="ECO:0000256" key="7">
    <source>
        <dbReference type="PIRNR" id="PIRNR000232"/>
    </source>
</evidence>
<feature type="binding site" evidence="8">
    <location>
        <position position="49"/>
    </location>
    <ligand>
        <name>FMN</name>
        <dbReference type="ChEBI" id="CHEBI:58210"/>
        <note>ligand shared between dimeric partners</note>
    </ligand>
</feature>
<keyword evidence="2 7" id="KW-0285">Flavoprotein</keyword>
<feature type="binding site" description="in other chain" evidence="8">
    <location>
        <begin position="145"/>
        <end position="147"/>
    </location>
    <ligand>
        <name>FMN</name>
        <dbReference type="ChEBI" id="CHEBI:58210"/>
        <note>ligand shared between dimeric partners</note>
    </ligand>
</feature>
<comment type="caution">
    <text evidence="10">The sequence shown here is derived from an EMBL/GenBank/DDBJ whole genome shotgun (WGS) entry which is preliminary data.</text>
</comment>
<dbReference type="CDD" id="cd02135">
    <property type="entry name" value="YdjA-like"/>
    <property type="match status" value="1"/>
</dbReference>
<dbReference type="InterPro" id="IPR026021">
    <property type="entry name" value="YdjA-like"/>
</dbReference>
<comment type="cofactor">
    <cofactor evidence="8">
        <name>FMN</name>
        <dbReference type="ChEBI" id="CHEBI:58210"/>
    </cofactor>
    <text evidence="8">Binds 1 FMN per subunit.</text>
</comment>
<keyword evidence="5 7" id="KW-0560">Oxidoreductase</keyword>
<dbReference type="EMBL" id="SMAO01000001">
    <property type="protein sequence ID" value="TCT24262.1"/>
    <property type="molecule type" value="Genomic_DNA"/>
</dbReference>
<dbReference type="PIRSF" id="PIRSF000232">
    <property type="entry name" value="YdjA"/>
    <property type="match status" value="1"/>
</dbReference>
<dbReference type="Proteomes" id="UP000295717">
    <property type="component" value="Unassembled WGS sequence"/>
</dbReference>
<dbReference type="Pfam" id="PF00881">
    <property type="entry name" value="Nitroreductase"/>
    <property type="match status" value="1"/>
</dbReference>
<dbReference type="InterPro" id="IPR052530">
    <property type="entry name" value="NAD(P)H_nitroreductase"/>
</dbReference>
<sequence length="197" mass="21481">MAAVTSEPPNPAPSNPALELLLNRRSCHRLTAPGPSDEELALILRAARRVPDFGHLQPYRFLAARGDGLDRLGQAMHRAAEAAGKPAEIIERTPRMPHRAPLVIVVAASPRPHQTIPVFDQQLCAASTVLTMQLAARALGYGGVWRSGWLMYDPGFHRELGLAEQEQIVGFLYLGTPARPEEPAPEPVDPLAPLCWL</sequence>
<feature type="binding site" description="in other chain" evidence="8">
    <location>
        <begin position="24"/>
        <end position="26"/>
    </location>
    <ligand>
        <name>FMN</name>
        <dbReference type="ChEBI" id="CHEBI:58210"/>
        <note>ligand shared between dimeric partners</note>
    </ligand>
</feature>
<dbReference type="OrthoDB" id="9804207at2"/>
<dbReference type="AlphaFoldDB" id="A0A4V2V298"/>
<dbReference type="Gene3D" id="3.40.109.10">
    <property type="entry name" value="NADH Oxidase"/>
    <property type="match status" value="1"/>
</dbReference>
<feature type="domain" description="Nitroreductase" evidence="9">
    <location>
        <begin position="22"/>
        <end position="175"/>
    </location>
</feature>
<evidence type="ECO:0000256" key="6">
    <source>
        <dbReference type="ARBA" id="ARBA00023027"/>
    </source>
</evidence>
<protein>
    <recommendedName>
        <fullName evidence="7">Putative NAD(P)H nitroreductase</fullName>
        <ecNumber evidence="7">1.-.-.-</ecNumber>
    </recommendedName>
</protein>
<organism evidence="10 11">
    <name type="scientific">Thiobaca trueperi</name>
    <dbReference type="NCBI Taxonomy" id="127458"/>
    <lineage>
        <taxon>Bacteria</taxon>
        <taxon>Pseudomonadati</taxon>
        <taxon>Pseudomonadota</taxon>
        <taxon>Gammaproteobacteria</taxon>
        <taxon>Chromatiales</taxon>
        <taxon>Chromatiaceae</taxon>
        <taxon>Thiobaca</taxon>
    </lineage>
</organism>
<dbReference type="EC" id="1.-.-.-" evidence="7"/>
<keyword evidence="4 7" id="KW-0521">NADP</keyword>
<dbReference type="PANTHER" id="PTHR43821:SF1">
    <property type="entry name" value="NAD(P)H NITROREDUCTASE YDJA-RELATED"/>
    <property type="match status" value="1"/>
</dbReference>
<comment type="similarity">
    <text evidence="1 7">Belongs to the nitroreductase family.</text>
</comment>
<keyword evidence="11" id="KW-1185">Reference proteome</keyword>
<name>A0A4V2V298_9GAMM</name>
<evidence type="ECO:0000256" key="8">
    <source>
        <dbReference type="PIRSR" id="PIRSR000232-1"/>
    </source>
</evidence>
<dbReference type="RefSeq" id="WP_132975517.1">
    <property type="nucleotide sequence ID" value="NZ_SMAO01000001.1"/>
</dbReference>
<keyword evidence="3 7" id="KW-0288">FMN</keyword>
<gene>
    <name evidence="10" type="ORF">EDC35_101584</name>
</gene>
<proteinExistence type="inferred from homology"/>
<evidence type="ECO:0000256" key="3">
    <source>
        <dbReference type="ARBA" id="ARBA00022643"/>
    </source>
</evidence>
<dbReference type="PANTHER" id="PTHR43821">
    <property type="entry name" value="NAD(P)H NITROREDUCTASE YDJA-RELATED"/>
    <property type="match status" value="1"/>
</dbReference>
<keyword evidence="6 7" id="KW-0520">NAD</keyword>
<evidence type="ECO:0000259" key="9">
    <source>
        <dbReference type="Pfam" id="PF00881"/>
    </source>
</evidence>
<evidence type="ECO:0000313" key="10">
    <source>
        <dbReference type="EMBL" id="TCT24262.1"/>
    </source>
</evidence>
<dbReference type="InterPro" id="IPR029479">
    <property type="entry name" value="Nitroreductase"/>
</dbReference>
<evidence type="ECO:0000256" key="1">
    <source>
        <dbReference type="ARBA" id="ARBA00007118"/>
    </source>
</evidence>